<dbReference type="Proteomes" id="UP000007800">
    <property type="component" value="Unassembled WGS sequence"/>
</dbReference>
<feature type="region of interest" description="Disordered" evidence="1">
    <location>
        <begin position="13"/>
        <end position="34"/>
    </location>
</feature>
<dbReference type="GeneID" id="9042088"/>
<evidence type="ECO:0000256" key="1">
    <source>
        <dbReference type="SAM" id="MobiDB-lite"/>
    </source>
</evidence>
<gene>
    <name evidence="2" type="ORF">Pmar_PMAR021990</name>
</gene>
<dbReference type="AlphaFoldDB" id="C5L6N6"/>
<dbReference type="RefSeq" id="XP_002775791.1">
    <property type="nucleotide sequence ID" value="XM_002775745.1"/>
</dbReference>
<proteinExistence type="predicted"/>
<sequence>MTKQQRDVLYKKLKESQKGGGGLDSQQVKPSSLGGEEITTTSAMVIDSHPHGLFYMDVKLTFRDVTTNLLIALWGRALIDSVELATAMERAGCEVAHNMKNVHVTLADGRKITPLCLLKVD</sequence>
<evidence type="ECO:0000313" key="3">
    <source>
        <dbReference type="Proteomes" id="UP000007800"/>
    </source>
</evidence>
<name>C5L6N6_PERM5</name>
<evidence type="ECO:0000313" key="2">
    <source>
        <dbReference type="EMBL" id="EER07607.1"/>
    </source>
</evidence>
<accession>C5L6N6</accession>
<keyword evidence="3" id="KW-1185">Reference proteome</keyword>
<organism evidence="3">
    <name type="scientific">Perkinsus marinus (strain ATCC 50983 / TXsc)</name>
    <dbReference type="NCBI Taxonomy" id="423536"/>
    <lineage>
        <taxon>Eukaryota</taxon>
        <taxon>Sar</taxon>
        <taxon>Alveolata</taxon>
        <taxon>Perkinsozoa</taxon>
        <taxon>Perkinsea</taxon>
        <taxon>Perkinsida</taxon>
        <taxon>Perkinsidae</taxon>
        <taxon>Perkinsus</taxon>
    </lineage>
</organism>
<reference evidence="2 3" key="1">
    <citation type="submission" date="2008-07" db="EMBL/GenBank/DDBJ databases">
        <authorList>
            <person name="El-Sayed N."/>
            <person name="Caler E."/>
            <person name="Inman J."/>
            <person name="Amedeo P."/>
            <person name="Hass B."/>
            <person name="Wortman J."/>
        </authorList>
    </citation>
    <scope>NUCLEOTIDE SEQUENCE [LARGE SCALE GENOMIC DNA]</scope>
    <source>
        <strain evidence="3">ATCC 50983 / TXsc</strain>
    </source>
</reference>
<dbReference type="InParanoid" id="C5L6N6"/>
<dbReference type="EMBL" id="GG679782">
    <property type="protein sequence ID" value="EER07607.1"/>
    <property type="molecule type" value="Genomic_DNA"/>
</dbReference>
<protein>
    <submittedName>
        <fullName evidence="2">Uncharacterized protein</fullName>
    </submittedName>
</protein>